<comment type="similarity">
    <text evidence="3">Belongs to the FliM family.</text>
</comment>
<reference evidence="11 12" key="1">
    <citation type="submission" date="2011-04" db="EMBL/GenBank/DDBJ databases">
        <title>The Genome Sequence of Clostridium citroniae WAL-19142.</title>
        <authorList>
            <consortium name="The Broad Institute Genome Sequencing Platform"/>
            <person name="Earl A."/>
            <person name="Ward D."/>
            <person name="Feldgarden M."/>
            <person name="Gevers D."/>
            <person name="Warren Y.A."/>
            <person name="Tyrrell K.L."/>
            <person name="Citron D.M."/>
            <person name="Goldstein E.J."/>
            <person name="Daigneault M."/>
            <person name="Allen-Vercoe E."/>
            <person name="Young S.K."/>
            <person name="Zeng Q."/>
            <person name="Gargeya S."/>
            <person name="Fitzgerald M."/>
            <person name="Haas B."/>
            <person name="Abouelleil A."/>
            <person name="Alvarado L."/>
            <person name="Arachchi H.M."/>
            <person name="Berlin A."/>
            <person name="Brown A."/>
            <person name="Chapman S.B."/>
            <person name="Chen Z."/>
            <person name="Dunbar C."/>
            <person name="Freedman E."/>
            <person name="Gearin G."/>
            <person name="Gellesch M."/>
            <person name="Goldberg J."/>
            <person name="Griggs A."/>
            <person name="Gujja S."/>
            <person name="Heilman E.R."/>
            <person name="Heiman D."/>
            <person name="Howarth C."/>
            <person name="Larson L."/>
            <person name="Lui A."/>
            <person name="MacDonald P.J."/>
            <person name="Mehta T."/>
            <person name="Montmayeur A."/>
            <person name="Murphy C."/>
            <person name="Neiman D."/>
            <person name="Pearson M."/>
            <person name="Priest M."/>
            <person name="Roberts A."/>
            <person name="Saif S."/>
            <person name="Shea T."/>
            <person name="Shenoy N."/>
            <person name="Sisk P."/>
            <person name="Stolte C."/>
            <person name="Sykes S."/>
            <person name="White J."/>
            <person name="Yandava C."/>
            <person name="Wortman J."/>
            <person name="Nusbaum C."/>
            <person name="Birren B."/>
        </authorList>
    </citation>
    <scope>NUCLEOTIDE SEQUENCE [LARGE SCALE GENOMIC DNA]</scope>
    <source>
        <strain evidence="11 12">WAL-19142</strain>
    </source>
</reference>
<dbReference type="AlphaFoldDB" id="A0A0J9ES98"/>
<evidence type="ECO:0000256" key="7">
    <source>
        <dbReference type="ARBA" id="ARBA00022779"/>
    </source>
</evidence>
<proteinExistence type="inferred from homology"/>
<dbReference type="InterPro" id="IPR036429">
    <property type="entry name" value="SpoA-like_sf"/>
</dbReference>
<evidence type="ECO:0000256" key="3">
    <source>
        <dbReference type="ARBA" id="ARBA00011049"/>
    </source>
</evidence>
<dbReference type="PIRSF" id="PIRSF002888">
    <property type="entry name" value="FliM"/>
    <property type="match status" value="1"/>
</dbReference>
<dbReference type="PANTHER" id="PTHR30034">
    <property type="entry name" value="FLAGELLAR MOTOR SWITCH PROTEIN FLIM"/>
    <property type="match status" value="1"/>
</dbReference>
<keyword evidence="9" id="KW-0975">Bacterial flagellum</keyword>
<dbReference type="CDD" id="cd17908">
    <property type="entry name" value="FliM"/>
    <property type="match status" value="1"/>
</dbReference>
<gene>
    <name evidence="11" type="ORF">HMPREF9470_02769</name>
</gene>
<dbReference type="GO" id="GO:0009425">
    <property type="term" value="C:bacterial-type flagellum basal body"/>
    <property type="evidence" value="ECO:0007669"/>
    <property type="project" value="UniProtKB-SubCell"/>
</dbReference>
<evidence type="ECO:0000256" key="5">
    <source>
        <dbReference type="ARBA" id="ARBA00022475"/>
    </source>
</evidence>
<evidence type="ECO:0000313" key="12">
    <source>
        <dbReference type="Proteomes" id="UP000037392"/>
    </source>
</evidence>
<dbReference type="InterPro" id="IPR028976">
    <property type="entry name" value="CheC-like_sf"/>
</dbReference>
<comment type="caution">
    <text evidence="11">The sequence shown here is derived from an EMBL/GenBank/DDBJ whole genome shotgun (WGS) entry which is preliminary data.</text>
</comment>
<dbReference type="SUPFAM" id="SSF103039">
    <property type="entry name" value="CheC-like"/>
    <property type="match status" value="1"/>
</dbReference>
<dbReference type="Pfam" id="PF02154">
    <property type="entry name" value="FliM"/>
    <property type="match status" value="1"/>
</dbReference>
<dbReference type="Gene3D" id="2.30.330.10">
    <property type="entry name" value="SpoA-like"/>
    <property type="match status" value="1"/>
</dbReference>
<dbReference type="EMBL" id="ADLK01000022">
    <property type="protein sequence ID" value="KMW18665.1"/>
    <property type="molecule type" value="Genomic_DNA"/>
</dbReference>
<evidence type="ECO:0000256" key="9">
    <source>
        <dbReference type="ARBA" id="ARBA00023143"/>
    </source>
</evidence>
<keyword evidence="5" id="KW-1003">Cell membrane</keyword>
<evidence type="ECO:0000313" key="11">
    <source>
        <dbReference type="EMBL" id="KMW18665.1"/>
    </source>
</evidence>
<dbReference type="Proteomes" id="UP000037392">
    <property type="component" value="Unassembled WGS sequence"/>
</dbReference>
<dbReference type="GO" id="GO:0005886">
    <property type="term" value="C:plasma membrane"/>
    <property type="evidence" value="ECO:0007669"/>
    <property type="project" value="UniProtKB-SubCell"/>
</dbReference>
<dbReference type="GeneID" id="93163262"/>
<sequence>MIKSYDFKSPKKFTKERMSTVENLYDSFARALAPYLTGLLQSYCEIRINRIVEKRYQEFTNSVQDHSLFGMITLSPANKDYNEAPLTMEVDTRLAFFMIERLLGGAGTEYELTRDFTDIEKAVLQYVLGKLTEFAGEAWAQYLDIDATLTGLQTNPHLLQMSAQEDVVIQVELEVVIDKLAARLNMVMPAPNVEELTSKFGYSFAVSQKKQDDEKQKSKRQYIEQHILESEVEIRAILHEFSLDAQDILQLTPGDVIPLNKKLDSKISVYVEDVACFEAKVGHTRLRKAVEISSEL</sequence>
<evidence type="ECO:0000256" key="6">
    <source>
        <dbReference type="ARBA" id="ARBA00022500"/>
    </source>
</evidence>
<organism evidence="11 12">
    <name type="scientific">[Clostridium] citroniae WAL-19142</name>
    <dbReference type="NCBI Taxonomy" id="742734"/>
    <lineage>
        <taxon>Bacteria</taxon>
        <taxon>Bacillati</taxon>
        <taxon>Bacillota</taxon>
        <taxon>Clostridia</taxon>
        <taxon>Lachnospirales</taxon>
        <taxon>Lachnospiraceae</taxon>
        <taxon>Enterocloster</taxon>
    </lineage>
</organism>
<keyword evidence="8" id="KW-0472">Membrane</keyword>
<feature type="domain" description="Flagellar motor switch protein FliN-like C-terminal" evidence="10">
    <location>
        <begin position="226"/>
        <end position="294"/>
    </location>
</feature>
<keyword evidence="7" id="KW-0283">Flagellar rotation</keyword>
<dbReference type="PANTHER" id="PTHR30034:SF6">
    <property type="entry name" value="YOP PROTEINS TRANSLOCATION PROTEIN Q"/>
    <property type="match status" value="1"/>
</dbReference>
<dbReference type="InterPro" id="IPR001543">
    <property type="entry name" value="FliN-like_C"/>
</dbReference>
<dbReference type="GO" id="GO:0050918">
    <property type="term" value="P:positive chemotaxis"/>
    <property type="evidence" value="ECO:0007669"/>
    <property type="project" value="TreeGrafter"/>
</dbReference>
<protein>
    <recommendedName>
        <fullName evidence="4">Flagellar motor switch protein FliM</fullName>
    </recommendedName>
</protein>
<evidence type="ECO:0000256" key="4">
    <source>
        <dbReference type="ARBA" id="ARBA00021898"/>
    </source>
</evidence>
<evidence type="ECO:0000256" key="2">
    <source>
        <dbReference type="ARBA" id="ARBA00004202"/>
    </source>
</evidence>
<keyword evidence="6" id="KW-0145">Chemotaxis</keyword>
<dbReference type="Pfam" id="PF01052">
    <property type="entry name" value="FliMN_C"/>
    <property type="match status" value="1"/>
</dbReference>
<evidence type="ECO:0000259" key="10">
    <source>
        <dbReference type="Pfam" id="PF01052"/>
    </source>
</evidence>
<dbReference type="InterPro" id="IPR001689">
    <property type="entry name" value="Flag_FliM"/>
</dbReference>
<dbReference type="OrthoDB" id="9806941at2"/>
<name>A0A0J9ES98_9FIRM</name>
<dbReference type="GO" id="GO:0071978">
    <property type="term" value="P:bacterial-type flagellum-dependent swarming motility"/>
    <property type="evidence" value="ECO:0007669"/>
    <property type="project" value="TreeGrafter"/>
</dbReference>
<dbReference type="GO" id="GO:0003774">
    <property type="term" value="F:cytoskeletal motor activity"/>
    <property type="evidence" value="ECO:0007669"/>
    <property type="project" value="InterPro"/>
</dbReference>
<dbReference type="Gene3D" id="3.40.1550.10">
    <property type="entry name" value="CheC-like"/>
    <property type="match status" value="1"/>
</dbReference>
<dbReference type="PATRIC" id="fig|742734.4.peg.2969"/>
<comment type="subcellular location">
    <subcellularLocation>
        <location evidence="1">Bacterial flagellum basal body</location>
    </subcellularLocation>
    <subcellularLocation>
        <location evidence="2">Cell membrane</location>
        <topology evidence="2">Peripheral membrane protein</topology>
    </subcellularLocation>
</comment>
<accession>A0A0J9ES98</accession>
<evidence type="ECO:0000256" key="8">
    <source>
        <dbReference type="ARBA" id="ARBA00023136"/>
    </source>
</evidence>
<dbReference type="SUPFAM" id="SSF101801">
    <property type="entry name" value="Surface presentation of antigens (SPOA)"/>
    <property type="match status" value="1"/>
</dbReference>
<dbReference type="RefSeq" id="WP_007865539.1">
    <property type="nucleotide sequence ID" value="NZ_KQ235878.1"/>
</dbReference>
<evidence type="ECO:0000256" key="1">
    <source>
        <dbReference type="ARBA" id="ARBA00004117"/>
    </source>
</evidence>